<sequence length="195" mass="21452">MSTSPTPPGLRERKKAQTRRTIQEQALRLFLERGYQNTTVEEIAAAAGVSHMTFFRNFPTKEAVVESDDYDVLIVRLVQERPPHEDGLTALRNALGQGLEAVYATGRDTLLARTRLIFETPALRARTWDTQYATQRLFAGALRSRDPEASELSTRVTAAATLAAVTTALAAWVESDGVLELPALVDEAFSALHPS</sequence>
<evidence type="ECO:0000259" key="5">
    <source>
        <dbReference type="PROSITE" id="PS50977"/>
    </source>
</evidence>
<reference evidence="6 7" key="1">
    <citation type="submission" date="2018-05" db="EMBL/GenBank/DDBJ databases">
        <title>Streptomyces venezuelae.</title>
        <authorList>
            <person name="Kim W."/>
            <person name="Lee N."/>
            <person name="Cho B.-K."/>
        </authorList>
    </citation>
    <scope>NUCLEOTIDE SEQUENCE [LARGE SCALE GENOMIC DNA]</scope>
    <source>
        <strain evidence="6 7">ATCC 21018</strain>
    </source>
</reference>
<dbReference type="PANTHER" id="PTHR30055:SF238">
    <property type="entry name" value="MYCOFACTOCIN BIOSYNTHESIS TRANSCRIPTIONAL REGULATOR MFTR-RELATED"/>
    <property type="match status" value="1"/>
</dbReference>
<organism evidence="6 7">
    <name type="scientific">Streptomyces venezuelae</name>
    <dbReference type="NCBI Taxonomy" id="54571"/>
    <lineage>
        <taxon>Bacteria</taxon>
        <taxon>Bacillati</taxon>
        <taxon>Actinomycetota</taxon>
        <taxon>Actinomycetes</taxon>
        <taxon>Kitasatosporales</taxon>
        <taxon>Streptomycetaceae</taxon>
        <taxon>Streptomyces</taxon>
    </lineage>
</organism>
<dbReference type="InterPro" id="IPR009057">
    <property type="entry name" value="Homeodomain-like_sf"/>
</dbReference>
<dbReference type="Pfam" id="PF17754">
    <property type="entry name" value="TetR_C_14"/>
    <property type="match status" value="1"/>
</dbReference>
<keyword evidence="2 4" id="KW-0238">DNA-binding</keyword>
<dbReference type="Pfam" id="PF00440">
    <property type="entry name" value="TetR_N"/>
    <property type="match status" value="1"/>
</dbReference>
<dbReference type="GO" id="GO:0000976">
    <property type="term" value="F:transcription cis-regulatory region binding"/>
    <property type="evidence" value="ECO:0007669"/>
    <property type="project" value="TreeGrafter"/>
</dbReference>
<evidence type="ECO:0000256" key="2">
    <source>
        <dbReference type="ARBA" id="ARBA00023125"/>
    </source>
</evidence>
<proteinExistence type="predicted"/>
<keyword evidence="3" id="KW-0804">Transcription</keyword>
<dbReference type="Proteomes" id="UP000324101">
    <property type="component" value="Chromosome"/>
</dbReference>
<dbReference type="SUPFAM" id="SSF46689">
    <property type="entry name" value="Homeodomain-like"/>
    <property type="match status" value="1"/>
</dbReference>
<dbReference type="GO" id="GO:0003700">
    <property type="term" value="F:DNA-binding transcription factor activity"/>
    <property type="evidence" value="ECO:0007669"/>
    <property type="project" value="TreeGrafter"/>
</dbReference>
<dbReference type="Gene3D" id="1.10.10.60">
    <property type="entry name" value="Homeodomain-like"/>
    <property type="match status" value="1"/>
</dbReference>
<protein>
    <submittedName>
        <fullName evidence="6">TetR family transcriptional regulator</fullName>
    </submittedName>
</protein>
<dbReference type="AlphaFoldDB" id="A0A5P2DTU3"/>
<dbReference type="PANTHER" id="PTHR30055">
    <property type="entry name" value="HTH-TYPE TRANSCRIPTIONAL REGULATOR RUTR"/>
    <property type="match status" value="1"/>
</dbReference>
<dbReference type="RefSeq" id="WP_150260832.1">
    <property type="nucleotide sequence ID" value="NZ_CP029189.1"/>
</dbReference>
<evidence type="ECO:0000256" key="3">
    <source>
        <dbReference type="ARBA" id="ARBA00023163"/>
    </source>
</evidence>
<feature type="DNA-binding region" description="H-T-H motif" evidence="4">
    <location>
        <begin position="39"/>
        <end position="58"/>
    </location>
</feature>
<feature type="domain" description="HTH tetR-type" evidence="5">
    <location>
        <begin position="16"/>
        <end position="76"/>
    </location>
</feature>
<accession>A0A5P2DTU3</accession>
<name>A0A5P2DTU3_STRVZ</name>
<dbReference type="InterPro" id="IPR050109">
    <property type="entry name" value="HTH-type_TetR-like_transc_reg"/>
</dbReference>
<evidence type="ECO:0000313" key="6">
    <source>
        <dbReference type="EMBL" id="QES57950.1"/>
    </source>
</evidence>
<evidence type="ECO:0000313" key="7">
    <source>
        <dbReference type="Proteomes" id="UP000324101"/>
    </source>
</evidence>
<dbReference type="EMBL" id="CP029189">
    <property type="protein sequence ID" value="QES57950.1"/>
    <property type="molecule type" value="Genomic_DNA"/>
</dbReference>
<dbReference type="Gene3D" id="1.10.357.10">
    <property type="entry name" value="Tetracycline Repressor, domain 2"/>
    <property type="match status" value="1"/>
</dbReference>
<gene>
    <name evidence="6" type="ORF">DEJ51_30525</name>
</gene>
<dbReference type="InterPro" id="IPR001647">
    <property type="entry name" value="HTH_TetR"/>
</dbReference>
<evidence type="ECO:0000256" key="1">
    <source>
        <dbReference type="ARBA" id="ARBA00023015"/>
    </source>
</evidence>
<dbReference type="OrthoDB" id="8688418at2"/>
<dbReference type="PROSITE" id="PS50977">
    <property type="entry name" value="HTH_TETR_2"/>
    <property type="match status" value="1"/>
</dbReference>
<keyword evidence="1" id="KW-0805">Transcription regulation</keyword>
<dbReference type="InterPro" id="IPR041347">
    <property type="entry name" value="MftR_C"/>
</dbReference>
<dbReference type="PRINTS" id="PR00455">
    <property type="entry name" value="HTHTETR"/>
</dbReference>
<evidence type="ECO:0000256" key="4">
    <source>
        <dbReference type="PROSITE-ProRule" id="PRU00335"/>
    </source>
</evidence>